<proteinExistence type="predicted"/>
<gene>
    <name evidence="1" type="ORF">BFJ63_vAg15352</name>
</gene>
<name>A0A4Q2V421_FUSOX</name>
<evidence type="ECO:0000313" key="1">
    <source>
        <dbReference type="EMBL" id="RYC81761.1"/>
    </source>
</evidence>
<dbReference type="Proteomes" id="UP000290540">
    <property type="component" value="Unassembled WGS sequence"/>
</dbReference>
<dbReference type="EMBL" id="MQTW01000222">
    <property type="protein sequence ID" value="RYC81761.1"/>
    <property type="molecule type" value="Genomic_DNA"/>
</dbReference>
<reference evidence="1 2" key="1">
    <citation type="submission" date="2016-12" db="EMBL/GenBank/DDBJ databases">
        <title>Draft genome sequence of Fusarium oxysporum causing rot on Narcissus.</title>
        <authorList>
            <person name="Armitage A.D."/>
            <person name="Taylor A."/>
            <person name="Clarkson J.P."/>
            <person name="Harrison R.J."/>
            <person name="Jackson A.C."/>
        </authorList>
    </citation>
    <scope>NUCLEOTIDE SEQUENCE [LARGE SCALE GENOMIC DNA]</scope>
    <source>
        <strain evidence="1 2">N139</strain>
    </source>
</reference>
<sequence>MVTDAGIDKGLMKQVAGVSAPVMAPTTYTVSSSMKYKGVSCRRRTTTVDIKVLPFEDL</sequence>
<organism evidence="1 2">
    <name type="scientific">Fusarium oxysporum f. sp. narcissi</name>
    <dbReference type="NCBI Taxonomy" id="451672"/>
    <lineage>
        <taxon>Eukaryota</taxon>
        <taxon>Fungi</taxon>
        <taxon>Dikarya</taxon>
        <taxon>Ascomycota</taxon>
        <taxon>Pezizomycotina</taxon>
        <taxon>Sordariomycetes</taxon>
        <taxon>Hypocreomycetidae</taxon>
        <taxon>Hypocreales</taxon>
        <taxon>Nectriaceae</taxon>
        <taxon>Fusarium</taxon>
        <taxon>Fusarium oxysporum species complex</taxon>
    </lineage>
</organism>
<dbReference type="AlphaFoldDB" id="A0A4Q2V421"/>
<accession>A0A4Q2V421</accession>
<comment type="caution">
    <text evidence="1">The sequence shown here is derived from an EMBL/GenBank/DDBJ whole genome shotgun (WGS) entry which is preliminary data.</text>
</comment>
<protein>
    <submittedName>
        <fullName evidence="1">Uncharacterized protein</fullName>
    </submittedName>
</protein>
<evidence type="ECO:0000313" key="2">
    <source>
        <dbReference type="Proteomes" id="UP000290540"/>
    </source>
</evidence>